<comment type="function">
    <text evidence="10">Component of the transcription regulatory histone acetylation (HAT) complex SAGA, a multiprotein complex that activates transcription by remodeling chromatin and mediating histone acetylation and deubiquitination. Within the SAGA complex, participates in a subcomplex that specifically deubiquitinates histone H2B. The SAGA complex is recruited to specific gene promoters by activators, where it is required for transcription.</text>
</comment>
<gene>
    <name evidence="12" type="ORF">CTOB1V02_LOCUS3733</name>
</gene>
<dbReference type="InterPro" id="IPR051078">
    <property type="entry name" value="SGF11"/>
</dbReference>
<dbReference type="GO" id="GO:0006325">
    <property type="term" value="P:chromatin organization"/>
    <property type="evidence" value="ECO:0007669"/>
    <property type="project" value="UniProtKB-KW"/>
</dbReference>
<evidence type="ECO:0000256" key="11">
    <source>
        <dbReference type="SAM" id="MobiDB-lite"/>
    </source>
</evidence>
<dbReference type="Gene3D" id="3.30.160.60">
    <property type="entry name" value="Classic Zinc Finger"/>
    <property type="match status" value="1"/>
</dbReference>
<feature type="compositionally biased region" description="Polar residues" evidence="11">
    <location>
        <begin position="156"/>
        <end position="169"/>
    </location>
</feature>
<sequence length="230" mass="25288">MQCSSVEVCSQESVVDFPSEELSALTIGERESLLKTIVDDMVDEAIFLLALWTHRDAKLMPWSFDDQPDNEEDMTVASLPNGPIKRPIETFCPHCSRMVNAFRFAPHLEKCMGMGGRTSGRLATRRLREDVGNSGDGDDSPEDDTDDWDPSGSSTYPFVTSNSALSGSLTRRPYRRKDQSTSSLRSKSHRQSPISASVVSQSPSANAVSRTVESEDSVDSTFAVSPQSEQ</sequence>
<evidence type="ECO:0000256" key="7">
    <source>
        <dbReference type="ARBA" id="ARBA00023159"/>
    </source>
</evidence>
<dbReference type="GO" id="GO:0000124">
    <property type="term" value="C:SAGA complex"/>
    <property type="evidence" value="ECO:0007669"/>
    <property type="project" value="TreeGrafter"/>
</dbReference>
<comment type="subunit">
    <text evidence="10">Component of some SAGA transcription coactivator-HAT complexes.</text>
</comment>
<keyword evidence="2" id="KW-0479">Metal-binding</keyword>
<dbReference type="InterPro" id="IPR013246">
    <property type="entry name" value="SAGA_su_Sgf11"/>
</dbReference>
<evidence type="ECO:0000256" key="2">
    <source>
        <dbReference type="ARBA" id="ARBA00022723"/>
    </source>
</evidence>
<keyword evidence="7 10" id="KW-0010">Activator</keyword>
<evidence type="ECO:0000256" key="9">
    <source>
        <dbReference type="ARBA" id="ARBA00023242"/>
    </source>
</evidence>
<keyword evidence="3" id="KW-0863">Zinc-finger</keyword>
<dbReference type="Pfam" id="PF08209">
    <property type="entry name" value="Sgf11"/>
    <property type="match status" value="1"/>
</dbReference>
<keyword evidence="8" id="KW-0804">Transcription</keyword>
<feature type="compositionally biased region" description="Acidic residues" evidence="11">
    <location>
        <begin position="136"/>
        <end position="149"/>
    </location>
</feature>
<evidence type="ECO:0000256" key="10">
    <source>
        <dbReference type="RuleBase" id="RU261113"/>
    </source>
</evidence>
<dbReference type="GO" id="GO:0006357">
    <property type="term" value="P:regulation of transcription by RNA polymerase II"/>
    <property type="evidence" value="ECO:0007669"/>
    <property type="project" value="TreeGrafter"/>
</dbReference>
<feature type="compositionally biased region" description="Polar residues" evidence="11">
    <location>
        <begin position="180"/>
        <end position="211"/>
    </location>
</feature>
<dbReference type="PANTHER" id="PTHR46367">
    <property type="entry name" value="ATAXIN-7-LIKE PROTEIN 3"/>
    <property type="match status" value="1"/>
</dbReference>
<evidence type="ECO:0000313" key="12">
    <source>
        <dbReference type="EMBL" id="CAD7225801.1"/>
    </source>
</evidence>
<evidence type="ECO:0000256" key="5">
    <source>
        <dbReference type="ARBA" id="ARBA00022853"/>
    </source>
</evidence>
<accession>A0A7R8WAZ7</accession>
<dbReference type="EMBL" id="OB660666">
    <property type="protein sequence ID" value="CAD7225801.1"/>
    <property type="molecule type" value="Genomic_DNA"/>
</dbReference>
<evidence type="ECO:0000256" key="6">
    <source>
        <dbReference type="ARBA" id="ARBA00023015"/>
    </source>
</evidence>
<dbReference type="GO" id="GO:0003713">
    <property type="term" value="F:transcription coactivator activity"/>
    <property type="evidence" value="ECO:0007669"/>
    <property type="project" value="TreeGrafter"/>
</dbReference>
<dbReference type="OrthoDB" id="21557at2759"/>
<dbReference type="PANTHER" id="PTHR46367:SF1">
    <property type="entry name" value="ATAXIN-7-LIKE PROTEIN 3"/>
    <property type="match status" value="1"/>
</dbReference>
<proteinExistence type="inferred from homology"/>
<evidence type="ECO:0000256" key="1">
    <source>
        <dbReference type="ARBA" id="ARBA00004123"/>
    </source>
</evidence>
<organism evidence="12">
    <name type="scientific">Cyprideis torosa</name>
    <dbReference type="NCBI Taxonomy" id="163714"/>
    <lineage>
        <taxon>Eukaryota</taxon>
        <taxon>Metazoa</taxon>
        <taxon>Ecdysozoa</taxon>
        <taxon>Arthropoda</taxon>
        <taxon>Crustacea</taxon>
        <taxon>Oligostraca</taxon>
        <taxon>Ostracoda</taxon>
        <taxon>Podocopa</taxon>
        <taxon>Podocopida</taxon>
        <taxon>Cytherocopina</taxon>
        <taxon>Cytheroidea</taxon>
        <taxon>Cytherideidae</taxon>
        <taxon>Cyprideis</taxon>
    </lineage>
</organism>
<comment type="similarity">
    <text evidence="10">Belongs to the SGF11 family.</text>
</comment>
<name>A0A7R8WAZ7_9CRUS</name>
<keyword evidence="6" id="KW-0805">Transcription regulation</keyword>
<reference evidence="12" key="1">
    <citation type="submission" date="2020-11" db="EMBL/GenBank/DDBJ databases">
        <authorList>
            <person name="Tran Van P."/>
        </authorList>
    </citation>
    <scope>NUCLEOTIDE SEQUENCE</scope>
</reference>
<comment type="subcellular location">
    <subcellularLocation>
        <location evidence="1 10">Nucleus</location>
    </subcellularLocation>
</comment>
<evidence type="ECO:0000256" key="8">
    <source>
        <dbReference type="ARBA" id="ARBA00023163"/>
    </source>
</evidence>
<feature type="region of interest" description="Disordered" evidence="11">
    <location>
        <begin position="115"/>
        <end position="230"/>
    </location>
</feature>
<keyword evidence="9" id="KW-0539">Nucleus</keyword>
<evidence type="ECO:0000256" key="4">
    <source>
        <dbReference type="ARBA" id="ARBA00022833"/>
    </source>
</evidence>
<evidence type="ECO:0000256" key="3">
    <source>
        <dbReference type="ARBA" id="ARBA00022771"/>
    </source>
</evidence>
<dbReference type="GO" id="GO:0008270">
    <property type="term" value="F:zinc ion binding"/>
    <property type="evidence" value="ECO:0007669"/>
    <property type="project" value="UniProtKB-KW"/>
</dbReference>
<keyword evidence="4" id="KW-0862">Zinc</keyword>
<dbReference type="GO" id="GO:0071819">
    <property type="term" value="C:DUBm complex"/>
    <property type="evidence" value="ECO:0007669"/>
    <property type="project" value="TreeGrafter"/>
</dbReference>
<feature type="compositionally biased region" description="Polar residues" evidence="11">
    <location>
        <begin position="219"/>
        <end position="230"/>
    </location>
</feature>
<keyword evidence="5" id="KW-0156">Chromatin regulator</keyword>
<dbReference type="AlphaFoldDB" id="A0A7R8WAZ7"/>
<protein>
    <recommendedName>
        <fullName evidence="10">SAGA-associated factor 11</fullName>
    </recommendedName>
</protein>